<gene>
    <name evidence="1" type="ORF">DIT97_18705</name>
</gene>
<comment type="caution">
    <text evidence="1">The sequence shown here is derived from an EMBL/GenBank/DDBJ whole genome shotgun (WGS) entry which is preliminary data.</text>
</comment>
<organism evidence="1 2">
    <name type="scientific">Gimesia maris</name>
    <dbReference type="NCBI Taxonomy" id="122"/>
    <lineage>
        <taxon>Bacteria</taxon>
        <taxon>Pseudomonadati</taxon>
        <taxon>Planctomycetota</taxon>
        <taxon>Planctomycetia</taxon>
        <taxon>Planctomycetales</taxon>
        <taxon>Planctomycetaceae</taxon>
        <taxon>Gimesia</taxon>
    </lineage>
</organism>
<evidence type="ECO:0000313" key="1">
    <source>
        <dbReference type="EMBL" id="HCO24951.1"/>
    </source>
</evidence>
<dbReference type="EMBL" id="DQAY01000114">
    <property type="protein sequence ID" value="HCO24951.1"/>
    <property type="molecule type" value="Genomic_DNA"/>
</dbReference>
<dbReference type="AlphaFoldDB" id="A0A3D3R7U7"/>
<evidence type="ECO:0000313" key="2">
    <source>
        <dbReference type="Proteomes" id="UP000263642"/>
    </source>
</evidence>
<reference evidence="1 2" key="1">
    <citation type="journal article" date="2018" name="Nat. Biotechnol.">
        <title>A standardized bacterial taxonomy based on genome phylogeny substantially revises the tree of life.</title>
        <authorList>
            <person name="Parks D.H."/>
            <person name="Chuvochina M."/>
            <person name="Waite D.W."/>
            <person name="Rinke C."/>
            <person name="Skarshewski A."/>
            <person name="Chaumeil P.A."/>
            <person name="Hugenholtz P."/>
        </authorList>
    </citation>
    <scope>NUCLEOTIDE SEQUENCE [LARGE SCALE GENOMIC DNA]</scope>
    <source>
        <strain evidence="1">UBA9375</strain>
    </source>
</reference>
<accession>A0A3D3R7U7</accession>
<name>A0A3D3R7U7_9PLAN</name>
<dbReference type="Proteomes" id="UP000263642">
    <property type="component" value="Unassembled WGS sequence"/>
</dbReference>
<protein>
    <submittedName>
        <fullName evidence="1">Uncharacterized protein</fullName>
    </submittedName>
</protein>
<proteinExistence type="predicted"/>
<sequence>MALVSLNLQHDYETDQLHLKRNSSQSGVARLLELPIYEKLRRADALPSSESSYPESILSEN</sequence>